<dbReference type="SUPFAM" id="SSF51735">
    <property type="entry name" value="NAD(P)-binding Rossmann-fold domains"/>
    <property type="match status" value="1"/>
</dbReference>
<dbReference type="Pfam" id="PF01370">
    <property type="entry name" value="Epimerase"/>
    <property type="match status" value="1"/>
</dbReference>
<dbReference type="EMBL" id="JACJSK010000037">
    <property type="protein sequence ID" value="MBD2546367.1"/>
    <property type="molecule type" value="Genomic_DNA"/>
</dbReference>
<comment type="cofactor">
    <cofactor evidence="2">
        <name>NAD(+)</name>
        <dbReference type="ChEBI" id="CHEBI:57540"/>
    </cofactor>
</comment>
<dbReference type="InterPro" id="IPR036291">
    <property type="entry name" value="NAD(P)-bd_dom_sf"/>
</dbReference>
<evidence type="ECO:0000259" key="12">
    <source>
        <dbReference type="Pfam" id="PF01370"/>
    </source>
</evidence>
<reference evidence="13 14" key="1">
    <citation type="journal article" date="2020" name="ISME J.">
        <title>Comparative genomics reveals insights into cyanobacterial evolution and habitat adaptation.</title>
        <authorList>
            <person name="Chen M.Y."/>
            <person name="Teng W.K."/>
            <person name="Zhao L."/>
            <person name="Hu C.X."/>
            <person name="Zhou Y.K."/>
            <person name="Han B.P."/>
            <person name="Song L.R."/>
            <person name="Shu W.S."/>
        </authorList>
    </citation>
    <scope>NUCLEOTIDE SEQUENCE [LARGE SCALE GENOMIC DNA]</scope>
    <source>
        <strain evidence="13 14">FACHB-1370</strain>
    </source>
</reference>
<dbReference type="RefSeq" id="WP_054464495.1">
    <property type="nucleotide sequence ID" value="NZ_JACJSK010000037.1"/>
</dbReference>
<evidence type="ECO:0000313" key="14">
    <source>
        <dbReference type="Proteomes" id="UP000641954"/>
    </source>
</evidence>
<comment type="similarity">
    <text evidence="4">Belongs to the NAD(P)-dependent epimerase/dehydratase family.</text>
</comment>
<evidence type="ECO:0000256" key="7">
    <source>
        <dbReference type="ARBA" id="ARBA00023027"/>
    </source>
</evidence>
<accession>A0ABR8EIR5</accession>
<proteinExistence type="inferred from homology"/>
<keyword evidence="7" id="KW-0520">NAD</keyword>
<dbReference type="Gene3D" id="3.40.50.720">
    <property type="entry name" value="NAD(P)-binding Rossmann-like Domain"/>
    <property type="match status" value="1"/>
</dbReference>
<dbReference type="Proteomes" id="UP000641954">
    <property type="component" value="Unassembled WGS sequence"/>
</dbReference>
<keyword evidence="8 13" id="KW-0413">Isomerase</keyword>
<evidence type="ECO:0000256" key="6">
    <source>
        <dbReference type="ARBA" id="ARBA00018569"/>
    </source>
</evidence>
<dbReference type="Gene3D" id="3.90.25.10">
    <property type="entry name" value="UDP-galactose 4-epimerase, domain 1"/>
    <property type="match status" value="1"/>
</dbReference>
<dbReference type="InterPro" id="IPR037257">
    <property type="entry name" value="T2SS_E_N_sf"/>
</dbReference>
<dbReference type="SUPFAM" id="SSF160246">
    <property type="entry name" value="EspE N-terminal domain-like"/>
    <property type="match status" value="1"/>
</dbReference>
<name>A0ABR8EIR5_9CYAN</name>
<protein>
    <recommendedName>
        <fullName evidence="6">UDP-glucose 4-epimerase</fullName>
        <ecNumber evidence="5">5.1.3.2</ecNumber>
    </recommendedName>
    <alternativeName>
        <fullName evidence="11">Galactowaldenase</fullName>
    </alternativeName>
    <alternativeName>
        <fullName evidence="10">UDP-galactose 4-epimerase</fullName>
    </alternativeName>
</protein>
<dbReference type="NCBIfam" id="TIGR01179">
    <property type="entry name" value="galE"/>
    <property type="match status" value="1"/>
</dbReference>
<evidence type="ECO:0000256" key="10">
    <source>
        <dbReference type="ARBA" id="ARBA00031367"/>
    </source>
</evidence>
<evidence type="ECO:0000313" key="13">
    <source>
        <dbReference type="EMBL" id="MBD2546367.1"/>
    </source>
</evidence>
<evidence type="ECO:0000256" key="8">
    <source>
        <dbReference type="ARBA" id="ARBA00023235"/>
    </source>
</evidence>
<gene>
    <name evidence="13" type="primary">galE</name>
    <name evidence="13" type="ORF">H6G72_21475</name>
</gene>
<evidence type="ECO:0000256" key="9">
    <source>
        <dbReference type="ARBA" id="ARBA00023277"/>
    </source>
</evidence>
<dbReference type="InterPro" id="IPR001509">
    <property type="entry name" value="Epimerase_deHydtase"/>
</dbReference>
<evidence type="ECO:0000256" key="5">
    <source>
        <dbReference type="ARBA" id="ARBA00013189"/>
    </source>
</evidence>
<dbReference type="PANTHER" id="PTHR43725:SF53">
    <property type="entry name" value="UDP-ARABINOSE 4-EPIMERASE 1"/>
    <property type="match status" value="1"/>
</dbReference>
<comment type="caution">
    <text evidence="13">The sequence shown here is derived from an EMBL/GenBank/DDBJ whole genome shotgun (WGS) entry which is preliminary data.</text>
</comment>
<comment type="catalytic activity">
    <reaction evidence="1">
        <text>UDP-alpha-D-glucose = UDP-alpha-D-galactose</text>
        <dbReference type="Rhea" id="RHEA:22168"/>
        <dbReference type="ChEBI" id="CHEBI:58885"/>
        <dbReference type="ChEBI" id="CHEBI:66914"/>
        <dbReference type="EC" id="5.1.3.2"/>
    </reaction>
</comment>
<dbReference type="GO" id="GO:0003978">
    <property type="term" value="F:UDP-glucose 4-epimerase activity"/>
    <property type="evidence" value="ECO:0007669"/>
    <property type="project" value="UniProtKB-EC"/>
</dbReference>
<dbReference type="InterPro" id="IPR005886">
    <property type="entry name" value="UDP_G4E"/>
</dbReference>
<feature type="domain" description="NAD-dependent epimerase/dehydratase" evidence="12">
    <location>
        <begin position="5"/>
        <end position="253"/>
    </location>
</feature>
<evidence type="ECO:0000256" key="4">
    <source>
        <dbReference type="ARBA" id="ARBA00007637"/>
    </source>
</evidence>
<dbReference type="CDD" id="cd05247">
    <property type="entry name" value="UDP_G4E_1_SDR_e"/>
    <property type="match status" value="1"/>
</dbReference>
<comment type="pathway">
    <text evidence="3">Carbohydrate metabolism; galactose metabolism.</text>
</comment>
<keyword evidence="9" id="KW-0119">Carbohydrate metabolism</keyword>
<dbReference type="PANTHER" id="PTHR43725">
    <property type="entry name" value="UDP-GLUCOSE 4-EPIMERASE"/>
    <property type="match status" value="1"/>
</dbReference>
<sequence length="407" mass="44762">MNKIILVTGGAGYIGSHVVNEMGKAGYQVLVYDNLSTGAAASVLSGELVVGELNDRELLCATFEQHQFDAVLHFAASISVPESVCNPLDYYANNTRNTLNLLQCCQKFGVNKFLFSSTAAVYDPNQKTLLTELSPTLPINPYGRSKLMSEHMIQDYGLASRLNYVILRYFNVAGAEISGQLGQSAKKAHHLIKVACDAALGRRDSVCIFGTDFPTHDGTGIRDYIHVQDLAAAHLDALAYLEGGGQSQIFNCGYGQGYSVRQVLNKVKELSGSDFTVIEHDRRVGDPAAVVACSDKIRKTIGWRPQYNNLDIIISTALQWEKHLQEIAAQEQALAQQKFKLGSLMLNKKLISQQDLNKALTEQAKIGKKLGEILLEKEIISASTLEFLLKEQAWRKQGLWLKIPTAA</sequence>
<evidence type="ECO:0000256" key="2">
    <source>
        <dbReference type="ARBA" id="ARBA00001911"/>
    </source>
</evidence>
<dbReference type="EC" id="5.1.3.2" evidence="5"/>
<evidence type="ECO:0000256" key="11">
    <source>
        <dbReference type="ARBA" id="ARBA00033067"/>
    </source>
</evidence>
<evidence type="ECO:0000256" key="3">
    <source>
        <dbReference type="ARBA" id="ARBA00004947"/>
    </source>
</evidence>
<evidence type="ECO:0000256" key="1">
    <source>
        <dbReference type="ARBA" id="ARBA00000083"/>
    </source>
</evidence>
<keyword evidence="14" id="KW-1185">Reference proteome</keyword>
<organism evidence="13 14">
    <name type="scientific">Planktothricoides raciborskii FACHB-1370</name>
    <dbReference type="NCBI Taxonomy" id="2949576"/>
    <lineage>
        <taxon>Bacteria</taxon>
        <taxon>Bacillati</taxon>
        <taxon>Cyanobacteriota</taxon>
        <taxon>Cyanophyceae</taxon>
        <taxon>Oscillatoriophycideae</taxon>
        <taxon>Oscillatoriales</taxon>
        <taxon>Oscillatoriaceae</taxon>
        <taxon>Planktothricoides</taxon>
    </lineage>
</organism>